<evidence type="ECO:0000256" key="4">
    <source>
        <dbReference type="ARBA" id="ARBA00011233"/>
    </source>
</evidence>
<reference evidence="9" key="2">
    <citation type="submission" date="2021-01" db="EMBL/GenBank/DDBJ databases">
        <authorList>
            <person name="Hahn C.R."/>
            <person name="Youssef N.H."/>
            <person name="Elshahed M."/>
        </authorList>
    </citation>
    <scope>NUCLEOTIDE SEQUENCE</scope>
    <source>
        <strain evidence="9">Zod_Metabat.24</strain>
    </source>
</reference>
<comment type="pathway">
    <text evidence="2">Carbohydrate acid metabolism; 2-dehydro-3-deoxy-D-gluconate degradation; D-glyceraldehyde 3-phosphate and pyruvate from 2-dehydro-3-deoxy-D-gluconate: step 2/2.</text>
</comment>
<evidence type="ECO:0000256" key="7">
    <source>
        <dbReference type="ARBA" id="ARBA00023270"/>
    </source>
</evidence>
<evidence type="ECO:0000256" key="6">
    <source>
        <dbReference type="ARBA" id="ARBA00023239"/>
    </source>
</evidence>
<comment type="catalytic activity">
    <reaction evidence="1">
        <text>2-dehydro-3-deoxy-6-phospho-D-gluconate = D-glyceraldehyde 3-phosphate + pyruvate</text>
        <dbReference type="Rhea" id="RHEA:17089"/>
        <dbReference type="ChEBI" id="CHEBI:15361"/>
        <dbReference type="ChEBI" id="CHEBI:57569"/>
        <dbReference type="ChEBI" id="CHEBI:59776"/>
        <dbReference type="EC" id="4.1.2.14"/>
    </reaction>
</comment>
<evidence type="ECO:0000313" key="9">
    <source>
        <dbReference type="EMBL" id="MBN1573043.1"/>
    </source>
</evidence>
<evidence type="ECO:0000256" key="3">
    <source>
        <dbReference type="ARBA" id="ARBA00006906"/>
    </source>
</evidence>
<dbReference type="PROSITE" id="PS00159">
    <property type="entry name" value="ALDOLASE_KDPG_KHG_1"/>
    <property type="match status" value="1"/>
</dbReference>
<dbReference type="InterPro" id="IPR000887">
    <property type="entry name" value="Aldlse_KDPG_KHG"/>
</dbReference>
<dbReference type="CDD" id="cd00452">
    <property type="entry name" value="KDPG_aldolase"/>
    <property type="match status" value="1"/>
</dbReference>
<sequence>MNDAVDLIKKTRLVPVIKIGDEKNALPLARALSSGGLPLAEITFRSEAAEGAIMSISKLDDFLVGAGTVLSVETAKRAIRAGARFIVSPGLNDEVVKYCIKKGVPVFPGVMTPTEIGRATDLGLDILKFFPAEAAGGVRALKAVGAPFRGISLIPTGGINATNLADYLKLKNVVAVGGSWMAKGEDIDSGNFDEIERLTKEAVRIVRGLS</sequence>
<reference evidence="9" key="1">
    <citation type="journal article" date="2021" name="Environ. Microbiol.">
        <title>Genomic characterization of three novel Desulfobacterota classes expand the metabolic and phylogenetic diversity of the phylum.</title>
        <authorList>
            <person name="Murphy C.L."/>
            <person name="Biggerstaff J."/>
            <person name="Eichhorn A."/>
            <person name="Ewing E."/>
            <person name="Shahan R."/>
            <person name="Soriano D."/>
            <person name="Stewart S."/>
            <person name="VanMol K."/>
            <person name="Walker R."/>
            <person name="Walters P."/>
            <person name="Elshahed M.S."/>
            <person name="Youssef N.H."/>
        </authorList>
    </citation>
    <scope>NUCLEOTIDE SEQUENCE</scope>
    <source>
        <strain evidence="9">Zod_Metabat.24</strain>
    </source>
</reference>
<dbReference type="PANTHER" id="PTHR30246">
    <property type="entry name" value="2-KETO-3-DEOXY-6-PHOSPHOGLUCONATE ALDOLASE"/>
    <property type="match status" value="1"/>
</dbReference>
<dbReference type="InterPro" id="IPR031337">
    <property type="entry name" value="KDPG/KHG_AS_1"/>
</dbReference>
<dbReference type="PANTHER" id="PTHR30246:SF1">
    <property type="entry name" value="2-DEHYDRO-3-DEOXY-6-PHOSPHOGALACTONATE ALDOLASE-RELATED"/>
    <property type="match status" value="1"/>
</dbReference>
<evidence type="ECO:0000313" key="10">
    <source>
        <dbReference type="Proteomes" id="UP000809273"/>
    </source>
</evidence>
<comment type="subunit">
    <text evidence="4">Homotrimer.</text>
</comment>
<dbReference type="AlphaFoldDB" id="A0A9D8KF44"/>
<evidence type="ECO:0000256" key="5">
    <source>
        <dbReference type="ARBA" id="ARBA00013063"/>
    </source>
</evidence>
<dbReference type="Gene3D" id="3.20.20.70">
    <property type="entry name" value="Aldolase class I"/>
    <property type="match status" value="1"/>
</dbReference>
<dbReference type="EC" id="4.1.2.14" evidence="5"/>
<dbReference type="Pfam" id="PF01081">
    <property type="entry name" value="Aldolase"/>
    <property type="match status" value="1"/>
</dbReference>
<accession>A0A9D8KF44</accession>
<evidence type="ECO:0000256" key="2">
    <source>
        <dbReference type="ARBA" id="ARBA00004736"/>
    </source>
</evidence>
<keyword evidence="7" id="KW-0704">Schiff base</keyword>
<protein>
    <recommendedName>
        <fullName evidence="5">2-dehydro-3-deoxy-phosphogluconate aldolase</fullName>
        <ecNumber evidence="5">4.1.2.14</ecNumber>
    </recommendedName>
</protein>
<dbReference type="GO" id="GO:0008675">
    <property type="term" value="F:2-dehydro-3-deoxy-phosphogluconate aldolase activity"/>
    <property type="evidence" value="ECO:0007669"/>
    <property type="project" value="UniProtKB-EC"/>
</dbReference>
<proteinExistence type="inferred from homology"/>
<evidence type="ECO:0000256" key="1">
    <source>
        <dbReference type="ARBA" id="ARBA00000654"/>
    </source>
</evidence>
<dbReference type="NCBIfam" id="TIGR01182">
    <property type="entry name" value="eda"/>
    <property type="match status" value="1"/>
</dbReference>
<comment type="similarity">
    <text evidence="3">Belongs to the KHG/KDPG aldolase family.</text>
</comment>
<comment type="caution">
    <text evidence="9">The sequence shown here is derived from an EMBL/GenBank/DDBJ whole genome shotgun (WGS) entry which is preliminary data.</text>
</comment>
<organism evidence="9 10">
    <name type="scientific">Candidatus Zymogenus saltonus</name>
    <dbReference type="NCBI Taxonomy" id="2844893"/>
    <lineage>
        <taxon>Bacteria</taxon>
        <taxon>Deltaproteobacteria</taxon>
        <taxon>Candidatus Zymogenia</taxon>
        <taxon>Candidatus Zymogeniales</taxon>
        <taxon>Candidatus Zymogenaceae</taxon>
        <taxon>Candidatus Zymogenus</taxon>
    </lineage>
</organism>
<keyword evidence="6 9" id="KW-0456">Lyase</keyword>
<keyword evidence="8" id="KW-0119">Carbohydrate metabolism</keyword>
<dbReference type="EMBL" id="JAFGIX010000036">
    <property type="protein sequence ID" value="MBN1573043.1"/>
    <property type="molecule type" value="Genomic_DNA"/>
</dbReference>
<dbReference type="PROSITE" id="PS00160">
    <property type="entry name" value="ALDOLASE_KDPG_KHG_2"/>
    <property type="match status" value="1"/>
</dbReference>
<dbReference type="SUPFAM" id="SSF51569">
    <property type="entry name" value="Aldolase"/>
    <property type="match status" value="1"/>
</dbReference>
<evidence type="ECO:0000256" key="8">
    <source>
        <dbReference type="ARBA" id="ARBA00023277"/>
    </source>
</evidence>
<gene>
    <name evidence="9" type="primary">eda</name>
    <name evidence="9" type="ORF">JW984_07605</name>
</gene>
<dbReference type="InterPro" id="IPR013785">
    <property type="entry name" value="Aldolase_TIM"/>
</dbReference>
<name>A0A9D8KF44_9DELT</name>
<dbReference type="InterPro" id="IPR031338">
    <property type="entry name" value="KDPG/KHG_AS_2"/>
</dbReference>
<dbReference type="NCBIfam" id="NF004325">
    <property type="entry name" value="PRK05718.1"/>
    <property type="match status" value="1"/>
</dbReference>
<dbReference type="Proteomes" id="UP000809273">
    <property type="component" value="Unassembled WGS sequence"/>
</dbReference>